<evidence type="ECO:0000313" key="3">
    <source>
        <dbReference type="Proteomes" id="UP000031668"/>
    </source>
</evidence>
<organism evidence="2 3">
    <name type="scientific">Thelohanellus kitauei</name>
    <name type="common">Myxosporean</name>
    <dbReference type="NCBI Taxonomy" id="669202"/>
    <lineage>
        <taxon>Eukaryota</taxon>
        <taxon>Metazoa</taxon>
        <taxon>Cnidaria</taxon>
        <taxon>Myxozoa</taxon>
        <taxon>Myxosporea</taxon>
        <taxon>Bivalvulida</taxon>
        <taxon>Platysporina</taxon>
        <taxon>Myxobolidae</taxon>
        <taxon>Thelohanellus</taxon>
    </lineage>
</organism>
<comment type="caution">
    <text evidence="2">The sequence shown here is derived from an EMBL/GenBank/DDBJ whole genome shotgun (WGS) entry which is preliminary data.</text>
</comment>
<keyword evidence="3" id="KW-1185">Reference proteome</keyword>
<reference evidence="2 3" key="1">
    <citation type="journal article" date="2014" name="Genome Biol. Evol.">
        <title>The genome of the myxosporean Thelohanellus kitauei shows adaptations to nutrient acquisition within its fish host.</title>
        <authorList>
            <person name="Yang Y."/>
            <person name="Xiong J."/>
            <person name="Zhou Z."/>
            <person name="Huo F."/>
            <person name="Miao W."/>
            <person name="Ran C."/>
            <person name="Liu Y."/>
            <person name="Zhang J."/>
            <person name="Feng J."/>
            <person name="Wang M."/>
            <person name="Wang M."/>
            <person name="Wang L."/>
            <person name="Yao B."/>
        </authorList>
    </citation>
    <scope>NUCLEOTIDE SEQUENCE [LARGE SCALE GENOMIC DNA]</scope>
    <source>
        <strain evidence="2">Wuqing</strain>
    </source>
</reference>
<evidence type="ECO:0000256" key="1">
    <source>
        <dbReference type="SAM" id="Phobius"/>
    </source>
</evidence>
<dbReference type="EMBL" id="JWZT01001578">
    <property type="protein sequence ID" value="KII71915.1"/>
    <property type="molecule type" value="Genomic_DNA"/>
</dbReference>
<gene>
    <name evidence="2" type="ORF">RF11_14243</name>
</gene>
<dbReference type="Proteomes" id="UP000031668">
    <property type="component" value="Unassembled WGS sequence"/>
</dbReference>
<dbReference type="AlphaFoldDB" id="A0A0C2N6J1"/>
<accession>A0A0C2N6J1</accession>
<name>A0A0C2N6J1_THEKT</name>
<sequence>MFIVCIFTSFIGSFIAIVGFLFRRFGKVAGLFCMGSGTLRNNLAIPLTVLSMPLTVVAFVMGKRVDLISTRHNFDKIYIHKDIFIFSDLQFGTWLMTIVFFVLGNLILINIYN</sequence>
<proteinExistence type="predicted"/>
<feature type="transmembrane region" description="Helical" evidence="1">
    <location>
        <begin position="6"/>
        <end position="22"/>
    </location>
</feature>
<keyword evidence="1" id="KW-1133">Transmembrane helix</keyword>
<evidence type="ECO:0000313" key="2">
    <source>
        <dbReference type="EMBL" id="KII71915.1"/>
    </source>
</evidence>
<keyword evidence="1" id="KW-0472">Membrane</keyword>
<protein>
    <submittedName>
        <fullName evidence="2">Uncharacterized protein</fullName>
    </submittedName>
</protein>
<keyword evidence="1" id="KW-0812">Transmembrane</keyword>
<feature type="transmembrane region" description="Helical" evidence="1">
    <location>
        <begin position="43"/>
        <end position="62"/>
    </location>
</feature>
<feature type="transmembrane region" description="Helical" evidence="1">
    <location>
        <begin position="91"/>
        <end position="112"/>
    </location>
</feature>